<dbReference type="InterPro" id="IPR006129">
    <property type="entry name" value="AdhesinB"/>
</dbReference>
<protein>
    <submittedName>
        <fullName evidence="7">Zinc ABC transporter, substrate-binding protein ZnuA</fullName>
    </submittedName>
</protein>
<dbReference type="PRINTS" id="PR00690">
    <property type="entry name" value="ADHESNFAMILY"/>
</dbReference>
<dbReference type="AlphaFoldDB" id="A0A6J4SRR7"/>
<dbReference type="InterPro" id="IPR006128">
    <property type="entry name" value="Lipoprotein_PsaA-like"/>
</dbReference>
<keyword evidence="3" id="KW-0479">Metal-binding</keyword>
<dbReference type="SUPFAM" id="SSF53807">
    <property type="entry name" value="Helical backbone' metal receptor"/>
    <property type="match status" value="1"/>
</dbReference>
<evidence type="ECO:0000256" key="4">
    <source>
        <dbReference type="ARBA" id="ARBA00022729"/>
    </source>
</evidence>
<sequence length="322" mass="33177">AVAVLALVGAGCGDDGGPAGSTAGGQSTAPPEAEAEAVSVVATTTILGDLVRQVGGDAADVTQILQPNADAHDYEPRPRDVTETAEAELVFRSGDNLDKWIGEVVEQSGTDADVVDVSENLPIRLPGETQGAEASEFDPHWWHDPRNTETVVEEIRDALGQANPSAKSSYDARATAYLAKLKTLDGGIAGCFAEVPAAQRKLVTDHDAFGYFAGRYDITVVGAVIPSQTTQAQASAGDIAKLARVIEAEGVKAVFPESSANSKLAAAIARQTGAGAEYELYGDTLGPSGSPGATYLTMEQANADAMVKGFTGGKRSCTIPGL</sequence>
<keyword evidence="4" id="KW-0732">Signal</keyword>
<evidence type="ECO:0000256" key="3">
    <source>
        <dbReference type="ARBA" id="ARBA00022723"/>
    </source>
</evidence>
<feature type="compositionally biased region" description="Gly residues" evidence="6">
    <location>
        <begin position="14"/>
        <end position="23"/>
    </location>
</feature>
<organism evidence="7">
    <name type="scientific">uncultured Solirubrobacteraceae bacterium</name>
    <dbReference type="NCBI Taxonomy" id="1162706"/>
    <lineage>
        <taxon>Bacteria</taxon>
        <taxon>Bacillati</taxon>
        <taxon>Actinomycetota</taxon>
        <taxon>Thermoleophilia</taxon>
        <taxon>Solirubrobacterales</taxon>
        <taxon>Solirubrobacteraceae</taxon>
        <taxon>environmental samples</taxon>
    </lineage>
</organism>
<dbReference type="InterPro" id="IPR006127">
    <property type="entry name" value="ZnuA-like"/>
</dbReference>
<proteinExistence type="inferred from homology"/>
<accession>A0A6J4SRR7</accession>
<evidence type="ECO:0000256" key="1">
    <source>
        <dbReference type="ARBA" id="ARBA00004196"/>
    </source>
</evidence>
<keyword evidence="2 5" id="KW-0813">Transport</keyword>
<comment type="similarity">
    <text evidence="5">Belongs to the bacterial solute-binding protein 9 family.</text>
</comment>
<dbReference type="InterPro" id="IPR050492">
    <property type="entry name" value="Bact_metal-bind_prot9"/>
</dbReference>
<dbReference type="Gene3D" id="3.40.50.1980">
    <property type="entry name" value="Nitrogenase molybdenum iron protein domain"/>
    <property type="match status" value="2"/>
</dbReference>
<gene>
    <name evidence="7" type="ORF">AVDCRST_MAG53-2121</name>
</gene>
<dbReference type="PANTHER" id="PTHR42953">
    <property type="entry name" value="HIGH-AFFINITY ZINC UPTAKE SYSTEM PROTEIN ZNUA-RELATED"/>
    <property type="match status" value="1"/>
</dbReference>
<feature type="region of interest" description="Disordered" evidence="6">
    <location>
        <begin position="14"/>
        <end position="35"/>
    </location>
</feature>
<comment type="subcellular location">
    <subcellularLocation>
        <location evidence="1">Cell envelope</location>
    </subcellularLocation>
</comment>
<feature type="non-terminal residue" evidence="7">
    <location>
        <position position="1"/>
    </location>
</feature>
<dbReference type="GO" id="GO:0030001">
    <property type="term" value="P:metal ion transport"/>
    <property type="evidence" value="ECO:0007669"/>
    <property type="project" value="InterPro"/>
</dbReference>
<evidence type="ECO:0000256" key="2">
    <source>
        <dbReference type="ARBA" id="ARBA00022448"/>
    </source>
</evidence>
<dbReference type="GO" id="GO:0046872">
    <property type="term" value="F:metal ion binding"/>
    <property type="evidence" value="ECO:0007669"/>
    <property type="project" value="UniProtKB-KW"/>
</dbReference>
<evidence type="ECO:0000256" key="5">
    <source>
        <dbReference type="RuleBase" id="RU003512"/>
    </source>
</evidence>
<evidence type="ECO:0000256" key="6">
    <source>
        <dbReference type="SAM" id="MobiDB-lite"/>
    </source>
</evidence>
<name>A0A6J4SRR7_9ACTN</name>
<evidence type="ECO:0000313" key="7">
    <source>
        <dbReference type="EMBL" id="CAA9503507.1"/>
    </source>
</evidence>
<reference evidence="7" key="1">
    <citation type="submission" date="2020-02" db="EMBL/GenBank/DDBJ databases">
        <authorList>
            <person name="Meier V. D."/>
        </authorList>
    </citation>
    <scope>NUCLEOTIDE SEQUENCE</scope>
    <source>
        <strain evidence="7">AVDCRST_MAG53</strain>
    </source>
</reference>
<dbReference type="GO" id="GO:0030313">
    <property type="term" value="C:cell envelope"/>
    <property type="evidence" value="ECO:0007669"/>
    <property type="project" value="UniProtKB-SubCell"/>
</dbReference>
<dbReference type="Pfam" id="PF01297">
    <property type="entry name" value="ZnuA"/>
    <property type="match status" value="1"/>
</dbReference>
<dbReference type="PANTHER" id="PTHR42953:SF1">
    <property type="entry name" value="METAL-BINDING PROTEIN HI_0362-RELATED"/>
    <property type="match status" value="1"/>
</dbReference>
<dbReference type="PRINTS" id="PR00691">
    <property type="entry name" value="ADHESINB"/>
</dbReference>
<dbReference type="EMBL" id="CADCVR010000068">
    <property type="protein sequence ID" value="CAA9503507.1"/>
    <property type="molecule type" value="Genomic_DNA"/>
</dbReference>
<dbReference type="GO" id="GO:0007155">
    <property type="term" value="P:cell adhesion"/>
    <property type="evidence" value="ECO:0007669"/>
    <property type="project" value="InterPro"/>
</dbReference>